<feature type="compositionally biased region" description="Basic and acidic residues" evidence="1">
    <location>
        <begin position="117"/>
        <end position="134"/>
    </location>
</feature>
<feature type="compositionally biased region" description="Basic residues" evidence="1">
    <location>
        <begin position="79"/>
        <end position="93"/>
    </location>
</feature>
<reference evidence="2" key="1">
    <citation type="submission" date="2020-02" db="EMBL/GenBank/DDBJ databases">
        <authorList>
            <person name="Meier V. D."/>
        </authorList>
    </citation>
    <scope>NUCLEOTIDE SEQUENCE</scope>
    <source>
        <strain evidence="2">AVDCRST_MAG03</strain>
    </source>
</reference>
<feature type="compositionally biased region" description="Basic and acidic residues" evidence="1">
    <location>
        <begin position="1"/>
        <end position="10"/>
    </location>
</feature>
<name>A0A6J4QCM0_9ACTN</name>
<gene>
    <name evidence="2" type="ORF">AVDCRST_MAG03-3854</name>
</gene>
<feature type="compositionally biased region" description="Gly residues" evidence="1">
    <location>
        <begin position="136"/>
        <end position="147"/>
    </location>
</feature>
<evidence type="ECO:0000313" key="2">
    <source>
        <dbReference type="EMBL" id="CAA9439251.1"/>
    </source>
</evidence>
<dbReference type="EMBL" id="CADCUT010000225">
    <property type="protein sequence ID" value="CAA9439251.1"/>
    <property type="molecule type" value="Genomic_DNA"/>
</dbReference>
<dbReference type="AlphaFoldDB" id="A0A6J4QCM0"/>
<accession>A0A6J4QCM0</accession>
<feature type="non-terminal residue" evidence="2">
    <location>
        <position position="1"/>
    </location>
</feature>
<sequence>EEASASRDSRGAAGGPTHPAAAAPDHAPPAAHVPVREPARRGLRWHGTSGAAPGPGIRDARARRGLRPWTPDLPPRGRGGNRRRGRRPGRPARHAREAHRAAGEAWCGQREAPPGHAWRERACGGGLRPDRPPDGARGGAGQAGGGARTLRGPAARRCAVGHRGLWGPGLPPSRHRPPRGRERGVPPGGTVRRFPRLYAELRETRGCYEEPL</sequence>
<evidence type="ECO:0000256" key="1">
    <source>
        <dbReference type="SAM" id="MobiDB-lite"/>
    </source>
</evidence>
<feature type="compositionally biased region" description="Low complexity" evidence="1">
    <location>
        <begin position="15"/>
        <end position="33"/>
    </location>
</feature>
<protein>
    <submittedName>
        <fullName evidence="2">Uncharacterized protein</fullName>
    </submittedName>
</protein>
<feature type="non-terminal residue" evidence="2">
    <location>
        <position position="212"/>
    </location>
</feature>
<proteinExistence type="predicted"/>
<organism evidence="2">
    <name type="scientific">uncultured Rubrobacteraceae bacterium</name>
    <dbReference type="NCBI Taxonomy" id="349277"/>
    <lineage>
        <taxon>Bacteria</taxon>
        <taxon>Bacillati</taxon>
        <taxon>Actinomycetota</taxon>
        <taxon>Rubrobacteria</taxon>
        <taxon>Rubrobacterales</taxon>
        <taxon>Rubrobacteraceae</taxon>
        <taxon>environmental samples</taxon>
    </lineage>
</organism>
<feature type="region of interest" description="Disordered" evidence="1">
    <location>
        <begin position="1"/>
        <end position="193"/>
    </location>
</feature>